<protein>
    <submittedName>
        <fullName evidence="1">Uncharacterized protein</fullName>
    </submittedName>
</protein>
<dbReference type="Proteomes" id="UP000299102">
    <property type="component" value="Unassembled WGS sequence"/>
</dbReference>
<gene>
    <name evidence="1" type="ORF">EVAR_15785_1</name>
</gene>
<comment type="caution">
    <text evidence="1">The sequence shown here is derived from an EMBL/GenBank/DDBJ whole genome shotgun (WGS) entry which is preliminary data.</text>
</comment>
<dbReference type="EMBL" id="BGZK01000108">
    <property type="protein sequence ID" value="GBP19437.1"/>
    <property type="molecule type" value="Genomic_DNA"/>
</dbReference>
<sequence>MRGVTSVYNFHRVVAFQRFHQSPCRDSVQLTEFRVLKVFELETKEKRTYRGKNTITKNFPFDSSASGGVGREIFPILDHFKEKAYVKLKESTGPRLSGGDSGAGEAWELLINACGIQLLSL</sequence>
<dbReference type="AlphaFoldDB" id="A0A4C1TZK7"/>
<keyword evidence="2" id="KW-1185">Reference proteome</keyword>
<evidence type="ECO:0000313" key="1">
    <source>
        <dbReference type="EMBL" id="GBP19437.1"/>
    </source>
</evidence>
<proteinExistence type="predicted"/>
<reference evidence="1 2" key="1">
    <citation type="journal article" date="2019" name="Commun. Biol.">
        <title>The bagworm genome reveals a unique fibroin gene that provides high tensile strength.</title>
        <authorList>
            <person name="Kono N."/>
            <person name="Nakamura H."/>
            <person name="Ohtoshi R."/>
            <person name="Tomita M."/>
            <person name="Numata K."/>
            <person name="Arakawa K."/>
        </authorList>
    </citation>
    <scope>NUCLEOTIDE SEQUENCE [LARGE SCALE GENOMIC DNA]</scope>
</reference>
<evidence type="ECO:0000313" key="2">
    <source>
        <dbReference type="Proteomes" id="UP000299102"/>
    </source>
</evidence>
<name>A0A4C1TZK7_EUMVA</name>
<accession>A0A4C1TZK7</accession>
<organism evidence="1 2">
    <name type="scientific">Eumeta variegata</name>
    <name type="common">Bagworm moth</name>
    <name type="synonym">Eumeta japonica</name>
    <dbReference type="NCBI Taxonomy" id="151549"/>
    <lineage>
        <taxon>Eukaryota</taxon>
        <taxon>Metazoa</taxon>
        <taxon>Ecdysozoa</taxon>
        <taxon>Arthropoda</taxon>
        <taxon>Hexapoda</taxon>
        <taxon>Insecta</taxon>
        <taxon>Pterygota</taxon>
        <taxon>Neoptera</taxon>
        <taxon>Endopterygota</taxon>
        <taxon>Lepidoptera</taxon>
        <taxon>Glossata</taxon>
        <taxon>Ditrysia</taxon>
        <taxon>Tineoidea</taxon>
        <taxon>Psychidae</taxon>
        <taxon>Oiketicinae</taxon>
        <taxon>Eumeta</taxon>
    </lineage>
</organism>